<keyword evidence="2" id="KW-0418">Kinase</keyword>
<dbReference type="EMBL" id="LJCR01002262">
    <property type="protein sequence ID" value="KPV48993.1"/>
    <property type="molecule type" value="Genomic_DNA"/>
</dbReference>
<comment type="caution">
    <text evidence="2">The sequence shown here is derived from an EMBL/GenBank/DDBJ whole genome shotgun (WGS) entry which is preliminary data.</text>
</comment>
<dbReference type="PANTHER" id="PTHR12227">
    <property type="entry name" value="GLYCERATE KINASE"/>
    <property type="match status" value="1"/>
</dbReference>
<protein>
    <submittedName>
        <fullName evidence="2">Glycerate kinase</fullName>
    </submittedName>
</protein>
<keyword evidence="3" id="KW-1185">Reference proteome</keyword>
<feature type="non-terminal residue" evidence="2">
    <location>
        <position position="1"/>
    </location>
</feature>
<dbReference type="GO" id="GO:0005737">
    <property type="term" value="C:cytoplasm"/>
    <property type="evidence" value="ECO:0007669"/>
    <property type="project" value="TreeGrafter"/>
</dbReference>
<dbReference type="PANTHER" id="PTHR12227:SF0">
    <property type="entry name" value="GLYCERATE KINASE"/>
    <property type="match status" value="1"/>
</dbReference>
<evidence type="ECO:0000259" key="1">
    <source>
        <dbReference type="Pfam" id="PF05161"/>
    </source>
</evidence>
<feature type="domain" description="MOFRL" evidence="1">
    <location>
        <begin position="1"/>
        <end position="103"/>
    </location>
</feature>
<dbReference type="InterPro" id="IPR039760">
    <property type="entry name" value="MOFRL_protein"/>
</dbReference>
<dbReference type="Proteomes" id="UP000050509">
    <property type="component" value="Unassembled WGS sequence"/>
</dbReference>
<sequence length="112" mass="11215">VAGGETTVTLRGEGLGGRNQELALGAAEGMAGLPGALVVALATDGGDGPTDAAGAVVDGNTLARARAQGLAPADFLRRNDAYHFFAALDDLLRPGPTQTNVNDLLFISALGE</sequence>
<dbReference type="GO" id="GO:0008887">
    <property type="term" value="F:glycerate kinase activity"/>
    <property type="evidence" value="ECO:0007669"/>
    <property type="project" value="InterPro"/>
</dbReference>
<accession>A0A0P9D913</accession>
<evidence type="ECO:0000313" key="3">
    <source>
        <dbReference type="Proteomes" id="UP000050509"/>
    </source>
</evidence>
<dbReference type="PATRIC" id="fig|186479.3.peg.4411"/>
<keyword evidence="2" id="KW-0808">Transferase</keyword>
<dbReference type="InterPro" id="IPR037035">
    <property type="entry name" value="GK-like_C_sf"/>
</dbReference>
<gene>
    <name evidence="2" type="ORF">SE17_35095</name>
</gene>
<dbReference type="SUPFAM" id="SSF82544">
    <property type="entry name" value="GckA/TtuD-like"/>
    <property type="match status" value="1"/>
</dbReference>
<evidence type="ECO:0000313" key="2">
    <source>
        <dbReference type="EMBL" id="KPV48993.1"/>
    </source>
</evidence>
<dbReference type="Gene3D" id="3.40.1480.10">
    <property type="entry name" value="MOFRL domain"/>
    <property type="match status" value="1"/>
</dbReference>
<dbReference type="AlphaFoldDB" id="A0A0P9D913"/>
<proteinExistence type="predicted"/>
<name>A0A0P9D913_9CHLR</name>
<organism evidence="2 3">
    <name type="scientific">Kouleothrix aurantiaca</name>
    <dbReference type="NCBI Taxonomy" id="186479"/>
    <lineage>
        <taxon>Bacteria</taxon>
        <taxon>Bacillati</taxon>
        <taxon>Chloroflexota</taxon>
        <taxon>Chloroflexia</taxon>
        <taxon>Chloroflexales</taxon>
        <taxon>Roseiflexineae</taxon>
        <taxon>Roseiflexaceae</taxon>
        <taxon>Kouleothrix</taxon>
    </lineage>
</organism>
<reference evidence="2 3" key="1">
    <citation type="submission" date="2015-09" db="EMBL/GenBank/DDBJ databases">
        <title>Draft genome sequence of Kouleothrix aurantiaca JCM 19913.</title>
        <authorList>
            <person name="Hemp J."/>
        </authorList>
    </citation>
    <scope>NUCLEOTIDE SEQUENCE [LARGE SCALE GENOMIC DNA]</scope>
    <source>
        <strain evidence="2 3">COM-B</strain>
    </source>
</reference>
<dbReference type="Pfam" id="PF05161">
    <property type="entry name" value="MOFRL"/>
    <property type="match status" value="1"/>
</dbReference>
<dbReference type="InterPro" id="IPR007835">
    <property type="entry name" value="MOFRL"/>
</dbReference>